<evidence type="ECO:0008006" key="7">
    <source>
        <dbReference type="Google" id="ProtNLM"/>
    </source>
</evidence>
<dbReference type="PANTHER" id="PTHR37610">
    <property type="entry name" value="CCHC-TYPE DOMAIN-CONTAINING PROTEIN"/>
    <property type="match status" value="1"/>
</dbReference>
<feature type="region of interest" description="Disordered" evidence="1">
    <location>
        <begin position="331"/>
        <end position="352"/>
    </location>
</feature>
<reference evidence="5 6" key="1">
    <citation type="submission" date="2018-04" db="EMBL/GenBank/DDBJ databases">
        <authorList>
            <person name="Vogel A."/>
        </authorList>
    </citation>
    <scope>NUCLEOTIDE SEQUENCE [LARGE SCALE GENOMIC DNA]</scope>
</reference>
<accession>A0A484KZC5</accession>
<gene>
    <name evidence="5" type="ORF">CCAM_LOCUS10873</name>
</gene>
<feature type="domain" description="Retrotransposon gag" evidence="3">
    <location>
        <begin position="123"/>
        <end position="227"/>
    </location>
</feature>
<dbReference type="EMBL" id="OOIL02000769">
    <property type="protein sequence ID" value="VFQ69097.1"/>
    <property type="molecule type" value="Genomic_DNA"/>
</dbReference>
<evidence type="ECO:0000256" key="2">
    <source>
        <dbReference type="SAM" id="Phobius"/>
    </source>
</evidence>
<evidence type="ECO:0000259" key="3">
    <source>
        <dbReference type="Pfam" id="PF03732"/>
    </source>
</evidence>
<dbReference type="PANTHER" id="PTHR37610:SF6">
    <property type="entry name" value="GAG-POLYPEPTIDE OF LTR COPIA-TYPE-RELATED"/>
    <property type="match status" value="1"/>
</dbReference>
<evidence type="ECO:0000256" key="1">
    <source>
        <dbReference type="SAM" id="MobiDB-lite"/>
    </source>
</evidence>
<sequence>MTKSIRNGKHLGEQENPTWYQSSRILFFFTEFLFAVILISMATGNPGQIEPSDPLYLHPSDHPGLVLISTKFEGDGFGSWQKSMKIALSAKNKMEFVHGRVAKPINNPIKLNAWQRCNDMITSWILNTLSKEIVDSVLYAETVTDLWNELIDRFGQTNGARLYQLQKDLCSVSQGNSEISAYYTKMKKIWDELATVSNLPRCTCAAVQELLKYEQDQKLVQFLMGLNSDYNTIRGNILIMRPLPSVATAYGMLIHEEKQRQIQAESPFIAEHTSLNANLQTSFRGRMDDKKVIVCEHCKKKGHTANKCYKLVGYPKDFKFTRNRRLAANVHNEGSYDSASNNSSEDSRNEGQFTPELCGQFLRILQSMNEGKSHMTSDSNSNSQAFSAHMAGPFQEEATGSW</sequence>
<feature type="compositionally biased region" description="Polar residues" evidence="1">
    <location>
        <begin position="335"/>
        <end position="344"/>
    </location>
</feature>
<feature type="transmembrane region" description="Helical" evidence="2">
    <location>
        <begin position="25"/>
        <end position="44"/>
    </location>
</feature>
<dbReference type="InterPro" id="IPR005162">
    <property type="entry name" value="Retrotrans_gag_dom"/>
</dbReference>
<dbReference type="Pfam" id="PF03732">
    <property type="entry name" value="Retrotrans_gag"/>
    <property type="match status" value="1"/>
</dbReference>
<dbReference type="Proteomes" id="UP000595140">
    <property type="component" value="Unassembled WGS sequence"/>
</dbReference>
<dbReference type="AlphaFoldDB" id="A0A484KZC5"/>
<evidence type="ECO:0000313" key="5">
    <source>
        <dbReference type="EMBL" id="VFQ69097.1"/>
    </source>
</evidence>
<feature type="domain" description="Retrotransposon Copia-like N-terminal" evidence="4">
    <location>
        <begin position="58"/>
        <end position="104"/>
    </location>
</feature>
<evidence type="ECO:0000313" key="6">
    <source>
        <dbReference type="Proteomes" id="UP000595140"/>
    </source>
</evidence>
<organism evidence="5 6">
    <name type="scientific">Cuscuta campestris</name>
    <dbReference type="NCBI Taxonomy" id="132261"/>
    <lineage>
        <taxon>Eukaryota</taxon>
        <taxon>Viridiplantae</taxon>
        <taxon>Streptophyta</taxon>
        <taxon>Embryophyta</taxon>
        <taxon>Tracheophyta</taxon>
        <taxon>Spermatophyta</taxon>
        <taxon>Magnoliopsida</taxon>
        <taxon>eudicotyledons</taxon>
        <taxon>Gunneridae</taxon>
        <taxon>Pentapetalae</taxon>
        <taxon>asterids</taxon>
        <taxon>lamiids</taxon>
        <taxon>Solanales</taxon>
        <taxon>Convolvulaceae</taxon>
        <taxon>Cuscuteae</taxon>
        <taxon>Cuscuta</taxon>
        <taxon>Cuscuta subgen. Grammica</taxon>
        <taxon>Cuscuta sect. Cleistogrammica</taxon>
    </lineage>
</organism>
<keyword evidence="6" id="KW-1185">Reference proteome</keyword>
<keyword evidence="2" id="KW-0812">Transmembrane</keyword>
<proteinExistence type="predicted"/>
<protein>
    <recommendedName>
        <fullName evidence="7">Retrotransposon Copia-like N-terminal domain-containing protein</fullName>
    </recommendedName>
</protein>
<evidence type="ECO:0000259" key="4">
    <source>
        <dbReference type="Pfam" id="PF14244"/>
    </source>
</evidence>
<name>A0A484KZC5_9ASTE</name>
<keyword evidence="2" id="KW-0472">Membrane</keyword>
<dbReference type="OrthoDB" id="1304297at2759"/>
<keyword evidence="2" id="KW-1133">Transmembrane helix</keyword>
<dbReference type="Pfam" id="PF14244">
    <property type="entry name" value="Retrotran_gag_3"/>
    <property type="match status" value="1"/>
</dbReference>
<dbReference type="InterPro" id="IPR029472">
    <property type="entry name" value="Copia-like_N"/>
</dbReference>